<dbReference type="EMBL" id="SRMB01000001">
    <property type="protein sequence ID" value="TGE29990.1"/>
    <property type="molecule type" value="Genomic_DNA"/>
</dbReference>
<dbReference type="OrthoDB" id="9802444at2"/>
<evidence type="ECO:0000313" key="2">
    <source>
        <dbReference type="Proteomes" id="UP000298471"/>
    </source>
</evidence>
<dbReference type="AlphaFoldDB" id="A0A4Z0QJ28"/>
<dbReference type="SUPFAM" id="SSF51445">
    <property type="entry name" value="(Trans)glycosidases"/>
    <property type="match status" value="1"/>
</dbReference>
<evidence type="ECO:0000313" key="1">
    <source>
        <dbReference type="EMBL" id="TGE29990.1"/>
    </source>
</evidence>
<comment type="caution">
    <text evidence="1">The sequence shown here is derived from an EMBL/GenBank/DDBJ whole genome shotgun (WGS) entry which is preliminary data.</text>
</comment>
<evidence type="ECO:0008006" key="3">
    <source>
        <dbReference type="Google" id="ProtNLM"/>
    </source>
</evidence>
<name>A0A4Z0QJ28_9BACT</name>
<sequence length="459" mass="52150">MAPEAPYFVTEHGQPWIPIGQNDAVTWPDFAGLFRRRDMAAVDRHLAWLAAHGVTCLRFMLEYCQTENRYLERPAGHFQPNMVRFWDDLFALCEKYGLRLLLTPYDTFWMWRRWAQHPYNQALGGPCRRRTQWLLCPKMRQAIKNRLSFATARWGGSGALFAWDLWNEIHPAHAGNDTVIFAEFIHDISCHLRQEELRLHGRSHPQTVSLFGPVLGHHPRVAEVIFRHPDLDFASTHFYDKATIDNPRDTVASAICTGRLVREALTHLSPERPFFDSEHGPIHAFKDRKRTLPEPFDDEYFRHMQWAHLASGGTGGGLRWPNRHPHVLTHGMRAAQRSLADFTTLIDWSRFRRRNLNAEIQVSPLAFAGFACGDGAQAVVWLLRQDQRDGQRLVRKTAPALPVQVVVPGLAAGPYVVTLWDTARGQSPGQLALTANAAGQLRIELPALVTDIALAITPA</sequence>
<organism evidence="1 2">
    <name type="scientific">Hymenobacter metallicola</name>
    <dbReference type="NCBI Taxonomy" id="2563114"/>
    <lineage>
        <taxon>Bacteria</taxon>
        <taxon>Pseudomonadati</taxon>
        <taxon>Bacteroidota</taxon>
        <taxon>Cytophagia</taxon>
        <taxon>Cytophagales</taxon>
        <taxon>Hymenobacteraceae</taxon>
        <taxon>Hymenobacter</taxon>
    </lineage>
</organism>
<dbReference type="Proteomes" id="UP000298471">
    <property type="component" value="Unassembled WGS sequence"/>
</dbReference>
<dbReference type="Gene3D" id="3.20.20.80">
    <property type="entry name" value="Glycosidases"/>
    <property type="match status" value="1"/>
</dbReference>
<gene>
    <name evidence="1" type="ORF">E5K02_07400</name>
</gene>
<dbReference type="InterPro" id="IPR017853">
    <property type="entry name" value="GH"/>
</dbReference>
<proteinExistence type="predicted"/>
<accession>A0A4Z0QJ28</accession>
<protein>
    <recommendedName>
        <fullName evidence="3">Glycoside hydrolase family 5 domain-containing protein</fullName>
    </recommendedName>
</protein>
<reference evidence="1 2" key="1">
    <citation type="submission" date="2019-04" db="EMBL/GenBank/DDBJ databases">
        <authorList>
            <person name="Feng G."/>
            <person name="Zhang J."/>
            <person name="Zhu H."/>
        </authorList>
    </citation>
    <scope>NUCLEOTIDE SEQUENCE [LARGE SCALE GENOMIC DNA]</scope>
    <source>
        <strain evidence="1 2">9PBR-1</strain>
    </source>
</reference>
<keyword evidence="2" id="KW-1185">Reference proteome</keyword>